<feature type="compositionally biased region" description="Basic and acidic residues" evidence="2">
    <location>
        <begin position="224"/>
        <end position="238"/>
    </location>
</feature>
<comment type="caution">
    <text evidence="3">The sequence shown here is derived from an EMBL/GenBank/DDBJ whole genome shotgun (WGS) entry which is preliminary data.</text>
</comment>
<name>A0ABN9XZX2_9DINO</name>
<dbReference type="InterPro" id="IPR029063">
    <property type="entry name" value="SAM-dependent_MTases_sf"/>
</dbReference>
<evidence type="ECO:0008006" key="5">
    <source>
        <dbReference type="Google" id="ProtNLM"/>
    </source>
</evidence>
<proteinExistence type="inferred from homology"/>
<accession>A0ABN9XZX2</accession>
<evidence type="ECO:0000313" key="4">
    <source>
        <dbReference type="Proteomes" id="UP001189429"/>
    </source>
</evidence>
<dbReference type="EMBL" id="CAUYUJ010021596">
    <property type="protein sequence ID" value="CAK0905701.1"/>
    <property type="molecule type" value="Genomic_DNA"/>
</dbReference>
<reference evidence="3" key="1">
    <citation type="submission" date="2023-10" db="EMBL/GenBank/DDBJ databases">
        <authorList>
            <person name="Chen Y."/>
            <person name="Shah S."/>
            <person name="Dougan E. K."/>
            <person name="Thang M."/>
            <person name="Chan C."/>
        </authorList>
    </citation>
    <scope>NUCLEOTIDE SEQUENCE [LARGE SCALE GENOMIC DNA]</scope>
</reference>
<dbReference type="SUPFAM" id="SSF53335">
    <property type="entry name" value="S-adenosyl-L-methionine-dependent methyltransferases"/>
    <property type="match status" value="1"/>
</dbReference>
<protein>
    <recommendedName>
        <fullName evidence="5">mRNA (2'-O-methyladenosine-N(6)-)-methyltransferase</fullName>
    </recommendedName>
</protein>
<feature type="region of interest" description="Disordered" evidence="2">
    <location>
        <begin position="208"/>
        <end position="251"/>
    </location>
</feature>
<sequence length="676" mass="73415">MHLRFQADAPPCAICRGPVADLSAICRRFQADAPPFAICCWGACRRSVGGAPSTPGRRSPAWAQVPPLVVPTQASAAAPAQGAALPDGAAAGAGAGAGARVFSAEGSCPASVPELQGAVLRFVCGSASFGPLPVSGVGLNAALRREYMRAGHARAALAIFRAENTVAALRGLQEQLAAAGCRGALKVEEAADGEDILIVDADPHGISQALLAPQPGESSRRRHSDGSGRSKRARREDGSGAGGPPQGAGWAPEVRAAGQAVGQRPPVAQLGGRAESVDDLLNARTARQRQLMSQGEDLRKLLAEPTARQSLVAQKFMNKSTSMAQFCPNGSRCDCRQATGSAAACEKIHFKKIIKPWTDESLGDCSYLDTCRHIDKCKYVHYALDLSVEQAKQLNESGVHNRGTDTKRINELAMKGMDLPAQWVYCDLRRFPLSIFNGLVSVVMADPPWDIHMELPYGTLTDEEVKNLKVGDICEDGLIFLWVTGRAMELARECFRIWGYRRIEEIIWVKTNQLQRIIRTGRTGHWLNHSKEHCLVGIKGNPKINRNLDCDVIVSEVRETSRKPDEIYNLIERMMPNCLKVELFGRPHNVHENWITCGNQLDGVRLANEEIVRRYNREFPRNKIEPWRREREAVVPLHIPPGGGRTGATTAEGAPWVPPASAPPRALEAGADRLDA</sequence>
<dbReference type="PANTHER" id="PTHR12829">
    <property type="entry name" value="N6-ADENOSINE-METHYLTRANSFERASE"/>
    <property type="match status" value="1"/>
</dbReference>
<dbReference type="Pfam" id="PF05063">
    <property type="entry name" value="MT-A70"/>
    <property type="match status" value="1"/>
</dbReference>
<feature type="region of interest" description="Disordered" evidence="2">
    <location>
        <begin position="638"/>
        <end position="676"/>
    </location>
</feature>
<evidence type="ECO:0000313" key="3">
    <source>
        <dbReference type="EMBL" id="CAK0905701.1"/>
    </source>
</evidence>
<comment type="similarity">
    <text evidence="1">Belongs to the MT-A70-like family.</text>
</comment>
<dbReference type="Proteomes" id="UP001189429">
    <property type="component" value="Unassembled WGS sequence"/>
</dbReference>
<evidence type="ECO:0000256" key="2">
    <source>
        <dbReference type="SAM" id="MobiDB-lite"/>
    </source>
</evidence>
<dbReference type="PROSITE" id="PS51143">
    <property type="entry name" value="MT_A70"/>
    <property type="match status" value="1"/>
</dbReference>
<gene>
    <name evidence="3" type="ORF">PCOR1329_LOCUS81296</name>
</gene>
<feature type="non-terminal residue" evidence="3">
    <location>
        <position position="676"/>
    </location>
</feature>
<dbReference type="InterPro" id="IPR007757">
    <property type="entry name" value="MT-A70-like"/>
</dbReference>
<keyword evidence="4" id="KW-1185">Reference proteome</keyword>
<dbReference type="PANTHER" id="PTHR12829:SF2">
    <property type="entry name" value="N6-ADENOSINE-METHYLTRANSFERASE MT-A70-LIKE"/>
    <property type="match status" value="1"/>
</dbReference>
<organism evidence="3 4">
    <name type="scientific">Prorocentrum cordatum</name>
    <dbReference type="NCBI Taxonomy" id="2364126"/>
    <lineage>
        <taxon>Eukaryota</taxon>
        <taxon>Sar</taxon>
        <taxon>Alveolata</taxon>
        <taxon>Dinophyceae</taxon>
        <taxon>Prorocentrales</taxon>
        <taxon>Prorocentraceae</taxon>
        <taxon>Prorocentrum</taxon>
    </lineage>
</organism>
<evidence type="ECO:0000256" key="1">
    <source>
        <dbReference type="PROSITE-ProRule" id="PRU00489"/>
    </source>
</evidence>